<gene>
    <name evidence="2" type="ORF">LEP1GSC123_1482</name>
</gene>
<protein>
    <submittedName>
        <fullName evidence="2">D-isomer specific 2-hydroxyacid dehydrogenase, catalytic domain protein</fullName>
    </submittedName>
</protein>
<proteinExistence type="predicted"/>
<evidence type="ECO:0000259" key="1">
    <source>
        <dbReference type="Pfam" id="PF00389"/>
    </source>
</evidence>
<sequence>MISFPKDKINILLLENVHQDAFDMFRKDGFNVRLLPTAYSEKELLNEIENIHVLGIRSKTNVTPSVLEKAKRLLTIGCFCIGTNQVDLSGAEKKEFPYSMPLTPTLVPWQNS</sequence>
<evidence type="ECO:0000313" key="3">
    <source>
        <dbReference type="Proteomes" id="UP000011783"/>
    </source>
</evidence>
<dbReference type="InterPro" id="IPR006139">
    <property type="entry name" value="D-isomer_2_OHA_DH_cat_dom"/>
</dbReference>
<organism evidence="2 3">
    <name type="scientific">Leptospira borgpetersenii str. 200701203</name>
    <dbReference type="NCBI Taxonomy" id="1193007"/>
    <lineage>
        <taxon>Bacteria</taxon>
        <taxon>Pseudomonadati</taxon>
        <taxon>Spirochaetota</taxon>
        <taxon>Spirochaetia</taxon>
        <taxon>Leptospirales</taxon>
        <taxon>Leptospiraceae</taxon>
        <taxon>Leptospira</taxon>
    </lineage>
</organism>
<dbReference type="Gene3D" id="3.40.50.720">
    <property type="entry name" value="NAD(P)-binding Rossmann-like Domain"/>
    <property type="match status" value="1"/>
</dbReference>
<dbReference type="Proteomes" id="UP000011783">
    <property type="component" value="Unassembled WGS sequence"/>
</dbReference>
<reference evidence="2 3" key="1">
    <citation type="submission" date="2013-01" db="EMBL/GenBank/DDBJ databases">
        <authorList>
            <person name="Harkins D.M."/>
            <person name="Durkin A.S."/>
            <person name="Brinkac L.M."/>
            <person name="Haft D.H."/>
            <person name="Selengut J.D."/>
            <person name="Sanka R."/>
            <person name="DePew J."/>
            <person name="Purushe J."/>
            <person name="Picardeau M."/>
            <person name="Werts C."/>
            <person name="Goarant C."/>
            <person name="Vinetz J.M."/>
            <person name="Sutton G.G."/>
            <person name="Nierman W.C."/>
            <person name="Fouts D.E."/>
        </authorList>
    </citation>
    <scope>NUCLEOTIDE SEQUENCE [LARGE SCALE GENOMIC DNA]</scope>
    <source>
        <strain evidence="2 3">200701203</strain>
    </source>
</reference>
<accession>M3GU96</accession>
<comment type="caution">
    <text evidence="2">The sequence shown here is derived from an EMBL/GenBank/DDBJ whole genome shotgun (WGS) entry which is preliminary data.</text>
</comment>
<evidence type="ECO:0000313" key="2">
    <source>
        <dbReference type="EMBL" id="EMF98413.1"/>
    </source>
</evidence>
<dbReference type="EMBL" id="AKWO02000089">
    <property type="protein sequence ID" value="EMF98413.1"/>
    <property type="molecule type" value="Genomic_DNA"/>
</dbReference>
<dbReference type="Pfam" id="PF00389">
    <property type="entry name" value="2-Hacid_dh"/>
    <property type="match status" value="1"/>
</dbReference>
<feature type="domain" description="D-isomer specific 2-hydroxyacid dehydrogenase catalytic" evidence="1">
    <location>
        <begin position="11"/>
        <end position="95"/>
    </location>
</feature>
<name>M3GU96_LEPBO</name>
<dbReference type="BioCyc" id="LBOR1193007:G11KN-3290-MONOMER"/>
<dbReference type="GO" id="GO:0051287">
    <property type="term" value="F:NAD binding"/>
    <property type="evidence" value="ECO:0007669"/>
    <property type="project" value="InterPro"/>
</dbReference>
<dbReference type="SUPFAM" id="SSF52283">
    <property type="entry name" value="Formate/glycerate dehydrogenase catalytic domain-like"/>
    <property type="match status" value="1"/>
</dbReference>
<dbReference type="AlphaFoldDB" id="M3GU96"/>
<dbReference type="GO" id="GO:0016616">
    <property type="term" value="F:oxidoreductase activity, acting on the CH-OH group of donors, NAD or NADP as acceptor"/>
    <property type="evidence" value="ECO:0007669"/>
    <property type="project" value="InterPro"/>
</dbReference>